<dbReference type="GO" id="GO:0051536">
    <property type="term" value="F:iron-sulfur cluster binding"/>
    <property type="evidence" value="ECO:0007669"/>
    <property type="project" value="InterPro"/>
</dbReference>
<dbReference type="InterPro" id="IPR036188">
    <property type="entry name" value="FAD/NAD-bd_sf"/>
</dbReference>
<dbReference type="Pfam" id="PF14691">
    <property type="entry name" value="Fer4_20"/>
    <property type="match status" value="1"/>
</dbReference>
<protein>
    <submittedName>
        <fullName evidence="7">Glutamate synthase subunit beta</fullName>
    </submittedName>
</protein>
<feature type="domain" description="Dihydroprymidine dehydrogenase" evidence="6">
    <location>
        <begin position="23"/>
        <end position="139"/>
    </location>
</feature>
<dbReference type="InterPro" id="IPR006005">
    <property type="entry name" value="Glut_synth_ssu1"/>
</dbReference>
<dbReference type="PANTHER" id="PTHR43100">
    <property type="entry name" value="GLUTAMATE SYNTHASE [NADPH] SMALL CHAIN"/>
    <property type="match status" value="1"/>
</dbReference>
<comment type="pathway">
    <text evidence="4">Amino-acid biosynthesis.</text>
</comment>
<dbReference type="InterPro" id="IPR028261">
    <property type="entry name" value="DPD_II"/>
</dbReference>
<dbReference type="InterPro" id="IPR051394">
    <property type="entry name" value="Glutamate_Synthase"/>
</dbReference>
<dbReference type="PANTHER" id="PTHR43100:SF1">
    <property type="entry name" value="GLUTAMATE SYNTHASE [NADPH] SMALL CHAIN"/>
    <property type="match status" value="1"/>
</dbReference>
<dbReference type="Gene3D" id="3.50.50.60">
    <property type="entry name" value="FAD/NAD(P)-binding domain"/>
    <property type="match status" value="2"/>
</dbReference>
<gene>
    <name evidence="7" type="ORF">FYJ35_09625</name>
</gene>
<evidence type="ECO:0000313" key="7">
    <source>
        <dbReference type="EMBL" id="MSS15290.1"/>
    </source>
</evidence>
<evidence type="ECO:0000256" key="3">
    <source>
        <dbReference type="ARBA" id="ARBA00023164"/>
    </source>
</evidence>
<dbReference type="GO" id="GO:0006537">
    <property type="term" value="P:glutamate biosynthetic process"/>
    <property type="evidence" value="ECO:0007669"/>
    <property type="project" value="UniProtKB-KW"/>
</dbReference>
<dbReference type="Gene3D" id="1.10.1060.10">
    <property type="entry name" value="Alpha-helical ferredoxin"/>
    <property type="match status" value="1"/>
</dbReference>
<dbReference type="SUPFAM" id="SSF46548">
    <property type="entry name" value="alpha-helical ferredoxin"/>
    <property type="match status" value="1"/>
</dbReference>
<accession>A0A6L5X502</accession>
<evidence type="ECO:0000313" key="8">
    <source>
        <dbReference type="Proteomes" id="UP000481852"/>
    </source>
</evidence>
<dbReference type="NCBIfam" id="TIGR01317">
    <property type="entry name" value="GOGAT_sm_gam"/>
    <property type="match status" value="1"/>
</dbReference>
<dbReference type="Pfam" id="PF07992">
    <property type="entry name" value="Pyr_redox_2"/>
    <property type="match status" value="2"/>
</dbReference>
<dbReference type="SUPFAM" id="SSF51971">
    <property type="entry name" value="Nucleotide-binding domain"/>
    <property type="match status" value="1"/>
</dbReference>
<proteinExistence type="predicted"/>
<dbReference type="InterPro" id="IPR023753">
    <property type="entry name" value="FAD/NAD-binding_dom"/>
</dbReference>
<dbReference type="AlphaFoldDB" id="A0A6L5X502"/>
<dbReference type="InterPro" id="IPR009051">
    <property type="entry name" value="Helical_ferredxn"/>
</dbReference>
<sequence>MGKPTGFLEYDRVDPVLEDPKERIKNWNEFHEHLSLEEQKKQGARCMDCGVPFCQSGMTLAGMTSGCPLHNLCPEWNDLVYHGNWKEAYSRLHKTNNFPEFTSRVCPALCEKACTCSVHGDAVATRDNEYAIIEYAYEHGYAAAKPPKVRTGKKVAIIGSGPSGLACADMLNHRGHQVTVYERDDRIGGLLMYGIPNMKLEKQIVDRKVSIMKEEGVTFLTGMDVGKDVKPKALLKEYDAVVLACGAKQARDLKGPGRDAKGIYFAVDFLARNTKSLLDSHFQDGKYVETKGKNVVIVGGGDTGNDCTGTAIRHGCKSVTAIEMMPKAPDERAADNPWPEWPKVSKTDYGQEEAIALFGHDPRIYETTIKEFLKDKDGNLRAVKTVGLRFEKDPQTGRRKMTEVPGSEKELPCEVLVIAAGFLGPEKYVTDAFGVETTERSNVKTAEGGYQTSVEKVFSCGDMHTGQSLVVKAIRQGRECAEAVDKSLMGYTNIRVQ</sequence>
<feature type="domain" description="FAD/NAD(P)-binding" evidence="5">
    <location>
        <begin position="389"/>
        <end position="477"/>
    </location>
</feature>
<evidence type="ECO:0000256" key="2">
    <source>
        <dbReference type="ARBA" id="ARBA00023002"/>
    </source>
</evidence>
<dbReference type="PRINTS" id="PR00419">
    <property type="entry name" value="ADXRDTASE"/>
</dbReference>
<keyword evidence="3" id="KW-0314">Glutamate biosynthesis</keyword>
<evidence type="ECO:0000259" key="6">
    <source>
        <dbReference type="Pfam" id="PF14691"/>
    </source>
</evidence>
<keyword evidence="8" id="KW-1185">Reference proteome</keyword>
<evidence type="ECO:0000259" key="5">
    <source>
        <dbReference type="Pfam" id="PF07992"/>
    </source>
</evidence>
<dbReference type="EMBL" id="VULZ01000010">
    <property type="protein sequence ID" value="MSS15290.1"/>
    <property type="molecule type" value="Genomic_DNA"/>
</dbReference>
<feature type="domain" description="FAD/NAD(P)-binding" evidence="5">
    <location>
        <begin position="153"/>
        <end position="329"/>
    </location>
</feature>
<dbReference type="GO" id="GO:0016639">
    <property type="term" value="F:oxidoreductase activity, acting on the CH-NH2 group of donors, NAD or NADP as acceptor"/>
    <property type="evidence" value="ECO:0007669"/>
    <property type="project" value="InterPro"/>
</dbReference>
<comment type="caution">
    <text evidence="7">The sequence shown here is derived from an EMBL/GenBank/DDBJ whole genome shotgun (WGS) entry which is preliminary data.</text>
</comment>
<evidence type="ECO:0000256" key="4">
    <source>
        <dbReference type="ARBA" id="ARBA00029440"/>
    </source>
</evidence>
<organism evidence="7 8">
    <name type="scientific">Porcincola intestinalis</name>
    <dbReference type="NCBI Taxonomy" id="2606632"/>
    <lineage>
        <taxon>Bacteria</taxon>
        <taxon>Bacillati</taxon>
        <taxon>Bacillota</taxon>
        <taxon>Clostridia</taxon>
        <taxon>Lachnospirales</taxon>
        <taxon>Lachnospiraceae</taxon>
        <taxon>Porcincola</taxon>
    </lineage>
</organism>
<reference evidence="7 8" key="1">
    <citation type="submission" date="2019-08" db="EMBL/GenBank/DDBJ databases">
        <title>In-depth cultivation of the pig gut microbiome towards novel bacterial diversity and tailored functional studies.</title>
        <authorList>
            <person name="Wylensek D."/>
            <person name="Hitch T.C.A."/>
            <person name="Clavel T."/>
        </authorList>
    </citation>
    <scope>NUCLEOTIDE SEQUENCE [LARGE SCALE GENOMIC DNA]</scope>
    <source>
        <strain evidence="7 8">Oil+RF-744-WCA-WT-11</strain>
    </source>
</reference>
<dbReference type="Proteomes" id="UP000481852">
    <property type="component" value="Unassembled WGS sequence"/>
</dbReference>
<keyword evidence="1" id="KW-0028">Amino-acid biosynthesis</keyword>
<name>A0A6L5X502_9FIRM</name>
<evidence type="ECO:0000256" key="1">
    <source>
        <dbReference type="ARBA" id="ARBA00022605"/>
    </source>
</evidence>
<dbReference type="RefSeq" id="WP_154525984.1">
    <property type="nucleotide sequence ID" value="NZ_VULZ01000010.1"/>
</dbReference>
<keyword evidence="2" id="KW-0560">Oxidoreductase</keyword>